<name>A0ABT0BAE4_9SPHN</name>
<comment type="caution">
    <text evidence="1">The sequence shown here is derived from an EMBL/GenBank/DDBJ whole genome shotgun (WGS) entry which is preliminary data.</text>
</comment>
<dbReference type="RefSeq" id="WP_244017535.1">
    <property type="nucleotide sequence ID" value="NZ_JALHLF010000010.1"/>
</dbReference>
<sequence length="52" mass="5721">MNDKNHTKNTKPHALLRRNRTARPLAFASSNAPAIGLLPTIELQRLVAGMVD</sequence>
<keyword evidence="2" id="KW-1185">Reference proteome</keyword>
<evidence type="ECO:0000313" key="2">
    <source>
        <dbReference type="Proteomes" id="UP001162881"/>
    </source>
</evidence>
<evidence type="ECO:0000313" key="1">
    <source>
        <dbReference type="EMBL" id="MCJ2182032.1"/>
    </source>
</evidence>
<gene>
    <name evidence="1" type="ORF">MTR62_04845</name>
</gene>
<organism evidence="1 2">
    <name type="scientific">Novosphingobium organovorum</name>
    <dbReference type="NCBI Taxonomy" id="2930092"/>
    <lineage>
        <taxon>Bacteria</taxon>
        <taxon>Pseudomonadati</taxon>
        <taxon>Pseudomonadota</taxon>
        <taxon>Alphaproteobacteria</taxon>
        <taxon>Sphingomonadales</taxon>
        <taxon>Sphingomonadaceae</taxon>
        <taxon>Novosphingobium</taxon>
    </lineage>
</organism>
<dbReference type="Proteomes" id="UP001162881">
    <property type="component" value="Unassembled WGS sequence"/>
</dbReference>
<protein>
    <submittedName>
        <fullName evidence="1">Uncharacterized protein</fullName>
    </submittedName>
</protein>
<proteinExistence type="predicted"/>
<reference evidence="1" key="1">
    <citation type="submission" date="2022-03" db="EMBL/GenBank/DDBJ databases">
        <title>Identification of a novel bacterium isolated from mangrove sediments.</title>
        <authorList>
            <person name="Pan X."/>
        </authorList>
    </citation>
    <scope>NUCLEOTIDE SEQUENCE</scope>
    <source>
        <strain evidence="1">B1949</strain>
    </source>
</reference>
<dbReference type="EMBL" id="JALHLF010000010">
    <property type="protein sequence ID" value="MCJ2182032.1"/>
    <property type="molecule type" value="Genomic_DNA"/>
</dbReference>
<accession>A0ABT0BAE4</accession>